<evidence type="ECO:0000313" key="3">
    <source>
        <dbReference type="Proteomes" id="UP001479436"/>
    </source>
</evidence>
<accession>A0ABR2WTP6</accession>
<dbReference type="PANTHER" id="PTHR43377">
    <property type="entry name" value="BILIVERDIN REDUCTASE A"/>
    <property type="match status" value="1"/>
</dbReference>
<organism evidence="2 3">
    <name type="scientific">Basidiobolus ranarum</name>
    <dbReference type="NCBI Taxonomy" id="34480"/>
    <lineage>
        <taxon>Eukaryota</taxon>
        <taxon>Fungi</taxon>
        <taxon>Fungi incertae sedis</taxon>
        <taxon>Zoopagomycota</taxon>
        <taxon>Entomophthoromycotina</taxon>
        <taxon>Basidiobolomycetes</taxon>
        <taxon>Basidiobolales</taxon>
        <taxon>Basidiobolaceae</taxon>
        <taxon>Basidiobolus</taxon>
    </lineage>
</organism>
<dbReference type="SUPFAM" id="SSF51735">
    <property type="entry name" value="NAD(P)-binding Rossmann-fold domains"/>
    <property type="match status" value="1"/>
</dbReference>
<gene>
    <name evidence="2" type="ORF">K7432_007178</name>
</gene>
<reference evidence="2 3" key="1">
    <citation type="submission" date="2023-04" db="EMBL/GenBank/DDBJ databases">
        <title>Genome of Basidiobolus ranarum AG-B5.</title>
        <authorList>
            <person name="Stajich J.E."/>
            <person name="Carter-House D."/>
            <person name="Gryganskyi A."/>
        </authorList>
    </citation>
    <scope>NUCLEOTIDE SEQUENCE [LARGE SCALE GENOMIC DNA]</scope>
    <source>
        <strain evidence="2 3">AG-B5</strain>
    </source>
</reference>
<evidence type="ECO:0000313" key="2">
    <source>
        <dbReference type="EMBL" id="KAK9764914.1"/>
    </source>
</evidence>
<dbReference type="Gene3D" id="3.40.50.720">
    <property type="entry name" value="NAD(P)-binding Rossmann-like Domain"/>
    <property type="match status" value="1"/>
</dbReference>
<proteinExistence type="predicted"/>
<keyword evidence="3" id="KW-1185">Reference proteome</keyword>
<name>A0ABR2WTP6_9FUNG</name>
<sequence length="362" mass="40566">MIPTKFALIGGSSWRAEFFYRIAQALPERFQSIAATVRDEDTGKQIQTKWGFPTYRTLEELLQNHRNELDFVIVSVPWVVCAEYIKKLAKLNIPVLSETPPAPDVEGLNELWKIILETKAKVQVAEQYQFQPLHAARIAVANSGLLGNISQAQVSVCHGYHGISLLRKFLNIHFEDATITAHSFTSPVIAGPDRSGPPRSETITESKQTIAVLDFGDRLGIFDFVGDQYFSYIRSNRVLIRGERGEINNDNVHYLQSADTSISYTFSRQDAGLNGNLEGYYHKGIVGGSEWVYKNPFIGARLSDDEIAVAACMDAMRHYLETGEEFYSVAEAAQDHYLNMMIEQAVASGEKVKTVPQVWSHV</sequence>
<dbReference type="InterPro" id="IPR051450">
    <property type="entry name" value="Gfo/Idh/MocA_Oxidoreductases"/>
</dbReference>
<feature type="domain" description="Gfo/Idh/MocA-like oxidoreductase N-terminal" evidence="1">
    <location>
        <begin position="5"/>
        <end position="125"/>
    </location>
</feature>
<dbReference type="Pfam" id="PF01408">
    <property type="entry name" value="GFO_IDH_MocA"/>
    <property type="match status" value="1"/>
</dbReference>
<dbReference type="InterPro" id="IPR000683">
    <property type="entry name" value="Gfo/Idh/MocA-like_OxRdtase_N"/>
</dbReference>
<dbReference type="Proteomes" id="UP001479436">
    <property type="component" value="Unassembled WGS sequence"/>
</dbReference>
<dbReference type="PANTHER" id="PTHR43377:SF1">
    <property type="entry name" value="BILIVERDIN REDUCTASE A"/>
    <property type="match status" value="1"/>
</dbReference>
<comment type="caution">
    <text evidence="2">The sequence shown here is derived from an EMBL/GenBank/DDBJ whole genome shotgun (WGS) entry which is preliminary data.</text>
</comment>
<dbReference type="EMBL" id="JASJQH010000344">
    <property type="protein sequence ID" value="KAK9764914.1"/>
    <property type="molecule type" value="Genomic_DNA"/>
</dbReference>
<dbReference type="InterPro" id="IPR036291">
    <property type="entry name" value="NAD(P)-bd_dom_sf"/>
</dbReference>
<protein>
    <recommendedName>
        <fullName evidence="1">Gfo/Idh/MocA-like oxidoreductase N-terminal domain-containing protein</fullName>
    </recommendedName>
</protein>
<evidence type="ECO:0000259" key="1">
    <source>
        <dbReference type="Pfam" id="PF01408"/>
    </source>
</evidence>